<dbReference type="GO" id="GO:0003676">
    <property type="term" value="F:nucleic acid binding"/>
    <property type="evidence" value="ECO:0007669"/>
    <property type="project" value="InterPro"/>
</dbReference>
<dbReference type="InterPro" id="IPR012337">
    <property type="entry name" value="RNaseH-like_sf"/>
</dbReference>
<dbReference type="HOGENOM" id="CLU_000384_22_0_1"/>
<name>K5VAC6_PHACS</name>
<dbReference type="Pfam" id="PF17921">
    <property type="entry name" value="Integrase_H2C2"/>
    <property type="match status" value="1"/>
</dbReference>
<dbReference type="SUPFAM" id="SSF53098">
    <property type="entry name" value="Ribonuclease H-like"/>
    <property type="match status" value="1"/>
</dbReference>
<feature type="compositionally biased region" description="Low complexity" evidence="1">
    <location>
        <begin position="338"/>
        <end position="347"/>
    </location>
</feature>
<feature type="compositionally biased region" description="Acidic residues" evidence="1">
    <location>
        <begin position="348"/>
        <end position="360"/>
    </location>
</feature>
<dbReference type="InterPro" id="IPR041588">
    <property type="entry name" value="Integrase_H2C2"/>
</dbReference>
<evidence type="ECO:0000256" key="1">
    <source>
        <dbReference type="SAM" id="MobiDB-lite"/>
    </source>
</evidence>
<dbReference type="InterPro" id="IPR036397">
    <property type="entry name" value="RNaseH_sf"/>
</dbReference>
<dbReference type="InParanoid" id="K5VAC6"/>
<feature type="domain" description="Integrase zinc-binding" evidence="2">
    <location>
        <begin position="2"/>
        <end position="31"/>
    </location>
</feature>
<dbReference type="PANTHER" id="PTHR37984">
    <property type="entry name" value="PROTEIN CBG26694"/>
    <property type="match status" value="1"/>
</dbReference>
<dbReference type="InterPro" id="IPR050951">
    <property type="entry name" value="Retrovirus_Pol_polyprotein"/>
</dbReference>
<dbReference type="Proteomes" id="UP000008370">
    <property type="component" value="Unassembled WGS sequence"/>
</dbReference>
<evidence type="ECO:0000313" key="4">
    <source>
        <dbReference type="Proteomes" id="UP000008370"/>
    </source>
</evidence>
<dbReference type="STRING" id="650164.K5VAC6"/>
<dbReference type="AlphaFoldDB" id="K5VAC6"/>
<dbReference type="Gene3D" id="3.30.420.10">
    <property type="entry name" value="Ribonuclease H-like superfamily/Ribonuclease H"/>
    <property type="match status" value="1"/>
</dbReference>
<dbReference type="PANTHER" id="PTHR37984:SF5">
    <property type="entry name" value="PROTEIN NYNRIN-LIKE"/>
    <property type="match status" value="1"/>
</dbReference>
<dbReference type="KEGG" id="pco:PHACADRAFT_109473"/>
<dbReference type="RefSeq" id="XP_007403405.1">
    <property type="nucleotide sequence ID" value="XM_007403343.1"/>
</dbReference>
<reference evidence="3 4" key="1">
    <citation type="journal article" date="2012" name="BMC Genomics">
        <title>Comparative genomics of the white-rot fungi, Phanerochaete carnosa and P. chrysosporium, to elucidate the genetic basis of the distinct wood types they colonize.</title>
        <authorList>
            <person name="Suzuki H."/>
            <person name="MacDonald J."/>
            <person name="Syed K."/>
            <person name="Salamov A."/>
            <person name="Hori C."/>
            <person name="Aerts A."/>
            <person name="Henrissat B."/>
            <person name="Wiebenga A."/>
            <person name="vanKuyk P.A."/>
            <person name="Barry K."/>
            <person name="Lindquist E."/>
            <person name="LaButti K."/>
            <person name="Lapidus A."/>
            <person name="Lucas S."/>
            <person name="Coutinho P."/>
            <person name="Gong Y."/>
            <person name="Samejima M."/>
            <person name="Mahadevan R."/>
            <person name="Abou-Zaid M."/>
            <person name="de Vries R.P."/>
            <person name="Igarashi K."/>
            <person name="Yadav J.S."/>
            <person name="Grigoriev I.V."/>
            <person name="Master E.R."/>
        </authorList>
    </citation>
    <scope>NUCLEOTIDE SEQUENCE [LARGE SCALE GENOMIC DNA]</scope>
    <source>
        <strain evidence="3 4">HHB-10118-sp</strain>
    </source>
</reference>
<dbReference type="EMBL" id="JH931511">
    <property type="protein sequence ID" value="EKM48043.1"/>
    <property type="molecule type" value="Genomic_DNA"/>
</dbReference>
<accession>K5VAC6</accession>
<organism evidence="3 4">
    <name type="scientific">Phanerochaete carnosa (strain HHB-10118-sp)</name>
    <name type="common">White-rot fungus</name>
    <name type="synonym">Peniophora carnosa</name>
    <dbReference type="NCBI Taxonomy" id="650164"/>
    <lineage>
        <taxon>Eukaryota</taxon>
        <taxon>Fungi</taxon>
        <taxon>Dikarya</taxon>
        <taxon>Basidiomycota</taxon>
        <taxon>Agaricomycotina</taxon>
        <taxon>Agaricomycetes</taxon>
        <taxon>Polyporales</taxon>
        <taxon>Phanerochaetaceae</taxon>
        <taxon>Phanerochaete</taxon>
    </lineage>
</organism>
<keyword evidence="4" id="KW-1185">Reference proteome</keyword>
<feature type="region of interest" description="Disordered" evidence="1">
    <location>
        <begin position="303"/>
        <end position="360"/>
    </location>
</feature>
<gene>
    <name evidence="3" type="ORF">PHACADRAFT_109473</name>
</gene>
<sequence>MATLKERFYWPSLWNDVRHHVRSCFQCQVRSVRKVQVPLMVSTPATIFVKIYLDIMYMPTVQGYRYIVAARDDLSGAAEGRALRKATSSAVAKFLWEEIFCRYGHFIIRESLVKLCDGKIRRWPGYVQQAFFADKITVRRQTGFSPFYLLHGIYPVLPFDLAEASFMVDGFKSGMSSEELLTLRIRQLEKKPEDLAKASEVLQKHRFRSKDQFEQRYRTRMFRDSYTPGTLVLVRNSHVEASLDRKTKDRYMGPYEVVRQTRNGAYVLQELDGTPWRQAVAAFRLIPYISRSDKYLDQILGRIQPTSNEDSSSSDSSETDSEEASNPPRILTRRMALEQGSISSSLSESEEDSEVHDEED</sequence>
<evidence type="ECO:0000313" key="3">
    <source>
        <dbReference type="EMBL" id="EKM48043.1"/>
    </source>
</evidence>
<evidence type="ECO:0000259" key="2">
    <source>
        <dbReference type="Pfam" id="PF17921"/>
    </source>
</evidence>
<dbReference type="GeneID" id="18907596"/>
<feature type="compositionally biased region" description="Low complexity" evidence="1">
    <location>
        <begin position="306"/>
        <end position="316"/>
    </location>
</feature>
<dbReference type="Gene3D" id="1.10.340.70">
    <property type="match status" value="1"/>
</dbReference>
<proteinExistence type="predicted"/>
<dbReference type="OrthoDB" id="444848at2759"/>
<protein>
    <recommendedName>
        <fullName evidence="2">Integrase zinc-binding domain-containing protein</fullName>
    </recommendedName>
</protein>